<reference evidence="2 3" key="1">
    <citation type="journal article" date="2016" name="Mol. Biol. Evol.">
        <title>Comparative Genomics of Early-Diverging Mushroom-Forming Fungi Provides Insights into the Origins of Lignocellulose Decay Capabilities.</title>
        <authorList>
            <person name="Nagy L.G."/>
            <person name="Riley R."/>
            <person name="Tritt A."/>
            <person name="Adam C."/>
            <person name="Daum C."/>
            <person name="Floudas D."/>
            <person name="Sun H."/>
            <person name="Yadav J.S."/>
            <person name="Pangilinan J."/>
            <person name="Larsson K.H."/>
            <person name="Matsuura K."/>
            <person name="Barry K."/>
            <person name="Labutti K."/>
            <person name="Kuo R."/>
            <person name="Ohm R.A."/>
            <person name="Bhattacharya S.S."/>
            <person name="Shirouzu T."/>
            <person name="Yoshinaga Y."/>
            <person name="Martin F.M."/>
            <person name="Grigoriev I.V."/>
            <person name="Hibbett D.S."/>
        </authorList>
    </citation>
    <scope>NUCLEOTIDE SEQUENCE [LARGE SCALE GENOMIC DNA]</scope>
    <source>
        <strain evidence="2 3">HHB12029</strain>
    </source>
</reference>
<feature type="region of interest" description="Disordered" evidence="1">
    <location>
        <begin position="1"/>
        <end position="34"/>
    </location>
</feature>
<organism evidence="2 3">
    <name type="scientific">Exidia glandulosa HHB12029</name>
    <dbReference type="NCBI Taxonomy" id="1314781"/>
    <lineage>
        <taxon>Eukaryota</taxon>
        <taxon>Fungi</taxon>
        <taxon>Dikarya</taxon>
        <taxon>Basidiomycota</taxon>
        <taxon>Agaricomycotina</taxon>
        <taxon>Agaricomycetes</taxon>
        <taxon>Auriculariales</taxon>
        <taxon>Exidiaceae</taxon>
        <taxon>Exidia</taxon>
    </lineage>
</organism>
<protein>
    <submittedName>
        <fullName evidence="2">Uncharacterized protein</fullName>
    </submittedName>
</protein>
<dbReference type="EMBL" id="KV426378">
    <property type="protein sequence ID" value="KZV81630.1"/>
    <property type="molecule type" value="Genomic_DNA"/>
</dbReference>
<evidence type="ECO:0000313" key="3">
    <source>
        <dbReference type="Proteomes" id="UP000077266"/>
    </source>
</evidence>
<accession>A0A165C188</accession>
<dbReference type="Proteomes" id="UP000077266">
    <property type="component" value="Unassembled WGS sequence"/>
</dbReference>
<sequence>MHICPYKRATASRSASRKVLRQSSTNTRSETSTVGSLPSCAQRLFIPVHAFLCPAFQCALWHSLLQYRYTRHPAQTLKFRPISRSVREHGSQPQARRSIVRTKRCAVERELSNERVHRSIRTQGRHQAPDFRERHSCIGVGRDAQSRI</sequence>
<evidence type="ECO:0000313" key="2">
    <source>
        <dbReference type="EMBL" id="KZV81630.1"/>
    </source>
</evidence>
<dbReference type="AlphaFoldDB" id="A0A165C188"/>
<name>A0A165C188_EXIGL</name>
<keyword evidence="3" id="KW-1185">Reference proteome</keyword>
<dbReference type="InParanoid" id="A0A165C188"/>
<evidence type="ECO:0000256" key="1">
    <source>
        <dbReference type="SAM" id="MobiDB-lite"/>
    </source>
</evidence>
<gene>
    <name evidence="2" type="ORF">EXIGLDRAFT_730818</name>
</gene>
<feature type="compositionally biased region" description="Polar residues" evidence="1">
    <location>
        <begin position="21"/>
        <end position="34"/>
    </location>
</feature>
<proteinExistence type="predicted"/>